<dbReference type="InParanoid" id="A0A2R2MP21"/>
<evidence type="ECO:0000256" key="1">
    <source>
        <dbReference type="SAM" id="Coils"/>
    </source>
</evidence>
<name>A0A2R2MP21_LINAN</name>
<dbReference type="InterPro" id="IPR001315">
    <property type="entry name" value="CARD"/>
</dbReference>
<dbReference type="GeneID" id="106162821"/>
<feature type="region of interest" description="Disordered" evidence="2">
    <location>
        <begin position="620"/>
        <end position="703"/>
    </location>
</feature>
<keyword evidence="5" id="KW-1185">Reference proteome</keyword>
<feature type="region of interest" description="Disordered" evidence="2">
    <location>
        <begin position="139"/>
        <end position="158"/>
    </location>
</feature>
<evidence type="ECO:0000259" key="3">
    <source>
        <dbReference type="PROSITE" id="PS50209"/>
    </source>
</evidence>
<dbReference type="GO" id="GO:0042981">
    <property type="term" value="P:regulation of apoptotic process"/>
    <property type="evidence" value="ECO:0007669"/>
    <property type="project" value="InterPro"/>
</dbReference>
<reference evidence="6" key="1">
    <citation type="submission" date="2025-08" db="UniProtKB">
        <authorList>
            <consortium name="RefSeq"/>
        </authorList>
    </citation>
    <scope>IDENTIFICATION</scope>
    <source>
        <tissue evidence="6">Gonads</tissue>
    </source>
</reference>
<evidence type="ECO:0000313" key="6">
    <source>
        <dbReference type="RefSeq" id="XP_023931976.1"/>
    </source>
</evidence>
<feature type="coiled-coil region" evidence="1">
    <location>
        <begin position="35"/>
        <end position="92"/>
    </location>
</feature>
<organism evidence="5 6">
    <name type="scientific">Lingula anatina</name>
    <name type="common">Brachiopod</name>
    <name type="synonym">Lingula unguis</name>
    <dbReference type="NCBI Taxonomy" id="7574"/>
    <lineage>
        <taxon>Eukaryota</taxon>
        <taxon>Metazoa</taxon>
        <taxon>Spiralia</taxon>
        <taxon>Lophotrochozoa</taxon>
        <taxon>Brachiopoda</taxon>
        <taxon>Linguliformea</taxon>
        <taxon>Lingulata</taxon>
        <taxon>Lingulida</taxon>
        <taxon>Linguloidea</taxon>
        <taxon>Lingulidae</taxon>
        <taxon>Lingula</taxon>
    </lineage>
</organism>
<feature type="domain" description="CARD" evidence="3">
    <location>
        <begin position="171"/>
        <end position="244"/>
    </location>
</feature>
<dbReference type="RefSeq" id="XP_023931976.1">
    <property type="nucleotide sequence ID" value="XM_024076208.1"/>
</dbReference>
<dbReference type="Proteomes" id="UP000085678">
    <property type="component" value="Unplaced"/>
</dbReference>
<evidence type="ECO:0000259" key="4">
    <source>
        <dbReference type="PROSITE" id="PS50234"/>
    </source>
</evidence>
<dbReference type="CDD" id="cd01671">
    <property type="entry name" value="CARD"/>
    <property type="match status" value="1"/>
</dbReference>
<dbReference type="AlphaFoldDB" id="A0A2R2MP21"/>
<dbReference type="InterPro" id="IPR036465">
    <property type="entry name" value="vWFA_dom_sf"/>
</dbReference>
<dbReference type="Gene3D" id="1.10.533.10">
    <property type="entry name" value="Death Domain, Fas"/>
    <property type="match status" value="1"/>
</dbReference>
<dbReference type="CDD" id="cd00198">
    <property type="entry name" value="vWFA"/>
    <property type="match status" value="1"/>
</dbReference>
<proteinExistence type="predicted"/>
<dbReference type="InterPro" id="IPR011029">
    <property type="entry name" value="DEATH-like_dom_sf"/>
</dbReference>
<dbReference type="PROSITE" id="PS50234">
    <property type="entry name" value="VWFA"/>
    <property type="match status" value="1"/>
</dbReference>
<evidence type="ECO:0000256" key="2">
    <source>
        <dbReference type="SAM" id="MobiDB-lite"/>
    </source>
</evidence>
<feature type="coiled-coil region" evidence="1">
    <location>
        <begin position="535"/>
        <end position="576"/>
    </location>
</feature>
<sequence>MANANAEGDASFLAQLLAVRQSGGGAGVGGVFERINGLEEAVTILQSDMVDAKKQLLEMTLSLENIKRDKDNPKLDLEMQELRQRVHGLETQLDTWGHFEDESIRSIPDQLEGLGDCDINDGDRIASTEDIYTAEMGSEAKKDDTEVTGANKGEPDTEEKFSAILKRPMTEKSKKVLVDCIGLLGNHPDLNSVIGVLFENSILSASELMRLESVQTTAEQSKILLTKILPAKAEGAFWGFRKALASLPHTEFLIGILDDKLRCIFLELTAEVKRAFGRSVRNAPAASQEIHQQLQKLTPELVQVMEHLGLIVSRIRPGSIKIDLVFWNIEQLDKFWTWLHSRQRSPLSDALSRVILTDEVRGLVPDDELVVMLSSSLDWNGYMAARKRLLADTLSKVARDDLYFECQKLHTEVKISPYLTVFGDVTRYSDVSPKDLVRLACANGYPDLIPRLQSNFPLELSDFTAKDVRLERARELARIREKMHRVKVSKLIDRIGKKDAEISSLEGELKEVRLKCISLEVALEDQSDRGLRTVLENKNAEIARIKKMYDEEKKKATKLESDLDLANKEKAGLMKQLHSKSIGFQTDRANQPNVLVGKAPLQDEEQILVNFNEEALQDVGRSREGLGRKQSREQLTNIAKGEVTSEYPHASSNIDDPREDSKSPQAEASLSQNEQPLTAQAEKTTAPLTATQNRGRNVVRPDGRSNGLDTVLLLDTSGSMAGEAFDQMIQAVKSILDNMEYSADIYGFTENVSLITVGGYRQSRVLVSLSCDYQRARRILETLKSEGMSPLAPAIQEAQREIQRNGASLHVSGRKVAPRIYVFTDGIPSDEDEYRTSDLTEGNMAMTMLMAEREF</sequence>
<dbReference type="InterPro" id="IPR002035">
    <property type="entry name" value="VWF_A"/>
</dbReference>
<accession>A0A2R2MP21</accession>
<dbReference type="PROSITE" id="PS50209">
    <property type="entry name" value="CARD"/>
    <property type="match status" value="1"/>
</dbReference>
<feature type="compositionally biased region" description="Polar residues" evidence="2">
    <location>
        <begin position="663"/>
        <end position="695"/>
    </location>
</feature>
<keyword evidence="1" id="KW-0175">Coiled coil</keyword>
<feature type="domain" description="VWFA" evidence="4">
    <location>
        <begin position="709"/>
        <end position="841"/>
    </location>
</feature>
<evidence type="ECO:0000313" key="5">
    <source>
        <dbReference type="Proteomes" id="UP000085678"/>
    </source>
</evidence>
<gene>
    <name evidence="6" type="primary">LOC106162821</name>
</gene>
<dbReference type="Pfam" id="PF13519">
    <property type="entry name" value="VWA_2"/>
    <property type="match status" value="1"/>
</dbReference>
<dbReference type="SUPFAM" id="SSF53300">
    <property type="entry name" value="vWA-like"/>
    <property type="match status" value="1"/>
</dbReference>
<dbReference type="Gene3D" id="3.40.50.410">
    <property type="entry name" value="von Willebrand factor, type A domain"/>
    <property type="match status" value="1"/>
</dbReference>
<protein>
    <submittedName>
        <fullName evidence="6">Uncharacterized protein LOC106162821</fullName>
    </submittedName>
</protein>
<dbReference type="KEGG" id="lak:106162821"/>
<feature type="compositionally biased region" description="Basic and acidic residues" evidence="2">
    <location>
        <begin position="620"/>
        <end position="632"/>
    </location>
</feature>